<keyword evidence="3" id="KW-1185">Reference proteome</keyword>
<gene>
    <name evidence="2" type="ORF">OE88DRAFT_1509131</name>
</gene>
<organism evidence="2 3">
    <name type="scientific">Heliocybe sulcata</name>
    <dbReference type="NCBI Taxonomy" id="5364"/>
    <lineage>
        <taxon>Eukaryota</taxon>
        <taxon>Fungi</taxon>
        <taxon>Dikarya</taxon>
        <taxon>Basidiomycota</taxon>
        <taxon>Agaricomycotina</taxon>
        <taxon>Agaricomycetes</taxon>
        <taxon>Gloeophyllales</taxon>
        <taxon>Gloeophyllaceae</taxon>
        <taxon>Heliocybe</taxon>
    </lineage>
</organism>
<feature type="region of interest" description="Disordered" evidence="1">
    <location>
        <begin position="127"/>
        <end position="150"/>
    </location>
</feature>
<proteinExistence type="predicted"/>
<sequence length="248" mass="27698">MKFVLVREMRCGLHARPSRQASAFERFARRWCEVTEAPLVRDDEAMLSRFVVLALALSCVRERRGVGKEGKKDVRGLRRKEAELGDRMDGAECECEWEETDGEAGAGGAGGRVEGRFKGRRCRLLGTGGSRDDGAGLGEGRRSRERRREGVVGEGIGEASVSANSLHGRQQDIRGDGGEYAQRSRQHVCDVWGWRPREVSVKRTALASFRRHETETYSTSGKVTVRKDLPCVVEGFRCRLELDSARSR</sequence>
<feature type="compositionally biased region" description="Basic and acidic residues" evidence="1">
    <location>
        <begin position="130"/>
        <end position="150"/>
    </location>
</feature>
<evidence type="ECO:0000256" key="1">
    <source>
        <dbReference type="SAM" id="MobiDB-lite"/>
    </source>
</evidence>
<evidence type="ECO:0000313" key="2">
    <source>
        <dbReference type="EMBL" id="TFK45172.1"/>
    </source>
</evidence>
<accession>A0A5C3MIE0</accession>
<reference evidence="2 3" key="1">
    <citation type="journal article" date="2019" name="Nat. Ecol. Evol.">
        <title>Megaphylogeny resolves global patterns of mushroom evolution.</title>
        <authorList>
            <person name="Varga T."/>
            <person name="Krizsan K."/>
            <person name="Foldi C."/>
            <person name="Dima B."/>
            <person name="Sanchez-Garcia M."/>
            <person name="Sanchez-Ramirez S."/>
            <person name="Szollosi G.J."/>
            <person name="Szarkandi J.G."/>
            <person name="Papp V."/>
            <person name="Albert L."/>
            <person name="Andreopoulos W."/>
            <person name="Angelini C."/>
            <person name="Antonin V."/>
            <person name="Barry K.W."/>
            <person name="Bougher N.L."/>
            <person name="Buchanan P."/>
            <person name="Buyck B."/>
            <person name="Bense V."/>
            <person name="Catcheside P."/>
            <person name="Chovatia M."/>
            <person name="Cooper J."/>
            <person name="Damon W."/>
            <person name="Desjardin D."/>
            <person name="Finy P."/>
            <person name="Geml J."/>
            <person name="Haridas S."/>
            <person name="Hughes K."/>
            <person name="Justo A."/>
            <person name="Karasinski D."/>
            <person name="Kautmanova I."/>
            <person name="Kiss B."/>
            <person name="Kocsube S."/>
            <person name="Kotiranta H."/>
            <person name="LaButti K.M."/>
            <person name="Lechner B.E."/>
            <person name="Liimatainen K."/>
            <person name="Lipzen A."/>
            <person name="Lukacs Z."/>
            <person name="Mihaltcheva S."/>
            <person name="Morgado L.N."/>
            <person name="Niskanen T."/>
            <person name="Noordeloos M.E."/>
            <person name="Ohm R.A."/>
            <person name="Ortiz-Santana B."/>
            <person name="Ovrebo C."/>
            <person name="Racz N."/>
            <person name="Riley R."/>
            <person name="Savchenko A."/>
            <person name="Shiryaev A."/>
            <person name="Soop K."/>
            <person name="Spirin V."/>
            <person name="Szebenyi C."/>
            <person name="Tomsovsky M."/>
            <person name="Tulloss R.E."/>
            <person name="Uehling J."/>
            <person name="Grigoriev I.V."/>
            <person name="Vagvolgyi C."/>
            <person name="Papp T."/>
            <person name="Martin F.M."/>
            <person name="Miettinen O."/>
            <person name="Hibbett D.S."/>
            <person name="Nagy L.G."/>
        </authorList>
    </citation>
    <scope>NUCLEOTIDE SEQUENCE [LARGE SCALE GENOMIC DNA]</scope>
    <source>
        <strain evidence="2 3">OMC1185</strain>
    </source>
</reference>
<evidence type="ECO:0000313" key="3">
    <source>
        <dbReference type="Proteomes" id="UP000305948"/>
    </source>
</evidence>
<name>A0A5C3MIE0_9AGAM</name>
<dbReference type="EMBL" id="ML213583">
    <property type="protein sequence ID" value="TFK45172.1"/>
    <property type="molecule type" value="Genomic_DNA"/>
</dbReference>
<dbReference type="AlphaFoldDB" id="A0A5C3MIE0"/>
<dbReference type="Proteomes" id="UP000305948">
    <property type="component" value="Unassembled WGS sequence"/>
</dbReference>
<protein>
    <submittedName>
        <fullName evidence="2">Uncharacterized protein</fullName>
    </submittedName>
</protein>